<dbReference type="Proteomes" id="UP001259832">
    <property type="component" value="Unassembled WGS sequence"/>
</dbReference>
<dbReference type="NCBIfam" id="NF037982">
    <property type="entry name" value="Nramp_1"/>
    <property type="match status" value="2"/>
</dbReference>
<reference evidence="7" key="1">
    <citation type="submission" date="2023-08" db="EMBL/GenBank/DDBJ databases">
        <title>Reference Genome Resource for the Citrus Pathogen Phytophthora citrophthora.</title>
        <authorList>
            <person name="Moller H."/>
            <person name="Coetzee B."/>
            <person name="Rose L.J."/>
            <person name="Van Niekerk J.M."/>
        </authorList>
    </citation>
    <scope>NUCLEOTIDE SEQUENCE</scope>
    <source>
        <strain evidence="7">STE-U-9442</strain>
    </source>
</reference>
<evidence type="ECO:0000256" key="6">
    <source>
        <dbReference type="SAM" id="Phobius"/>
    </source>
</evidence>
<dbReference type="GO" id="GO:0005886">
    <property type="term" value="C:plasma membrane"/>
    <property type="evidence" value="ECO:0007669"/>
    <property type="project" value="TreeGrafter"/>
</dbReference>
<evidence type="ECO:0000313" key="8">
    <source>
        <dbReference type="Proteomes" id="UP001259832"/>
    </source>
</evidence>
<dbReference type="InterPro" id="IPR001046">
    <property type="entry name" value="NRAMP_fam"/>
</dbReference>
<feature type="transmembrane region" description="Helical" evidence="6">
    <location>
        <begin position="583"/>
        <end position="599"/>
    </location>
</feature>
<proteinExistence type="inferred from homology"/>
<feature type="transmembrane region" description="Helical" evidence="6">
    <location>
        <begin position="71"/>
        <end position="90"/>
    </location>
</feature>
<feature type="transmembrane region" description="Helical" evidence="6">
    <location>
        <begin position="454"/>
        <end position="475"/>
    </location>
</feature>
<dbReference type="PRINTS" id="PR00447">
    <property type="entry name" value="NATRESASSCMP"/>
</dbReference>
<feature type="transmembrane region" description="Helical" evidence="6">
    <location>
        <begin position="145"/>
        <end position="165"/>
    </location>
</feature>
<feature type="transmembrane region" description="Helical" evidence="6">
    <location>
        <begin position="172"/>
        <end position="192"/>
    </location>
</feature>
<dbReference type="AlphaFoldDB" id="A0AAD9GQ02"/>
<feature type="transmembrane region" description="Helical" evidence="6">
    <location>
        <begin position="347"/>
        <end position="367"/>
    </location>
</feature>
<keyword evidence="8" id="KW-1185">Reference proteome</keyword>
<evidence type="ECO:0000313" key="7">
    <source>
        <dbReference type="EMBL" id="KAK1942469.1"/>
    </source>
</evidence>
<gene>
    <name evidence="7" type="ORF">P3T76_005968</name>
</gene>
<dbReference type="HAMAP" id="MF_00221">
    <property type="entry name" value="NRAMP"/>
    <property type="match status" value="2"/>
</dbReference>
<feature type="transmembrane region" description="Helical" evidence="6">
    <location>
        <begin position="1024"/>
        <end position="1049"/>
    </location>
</feature>
<comment type="subcellular location">
    <subcellularLocation>
        <location evidence="1">Membrane</location>
        <topology evidence="1">Multi-pass membrane protein</topology>
    </subcellularLocation>
</comment>
<dbReference type="GO" id="GO:0015086">
    <property type="term" value="F:cadmium ion transmembrane transporter activity"/>
    <property type="evidence" value="ECO:0007669"/>
    <property type="project" value="TreeGrafter"/>
</dbReference>
<feature type="transmembrane region" description="Helical" evidence="6">
    <location>
        <begin position="387"/>
        <end position="404"/>
    </location>
</feature>
<evidence type="ECO:0000256" key="1">
    <source>
        <dbReference type="ARBA" id="ARBA00004141"/>
    </source>
</evidence>
<name>A0AAD9GQ02_9STRA</name>
<evidence type="ECO:0000256" key="4">
    <source>
        <dbReference type="ARBA" id="ARBA00022989"/>
    </source>
</evidence>
<dbReference type="EMBL" id="JASMQC010000009">
    <property type="protein sequence ID" value="KAK1942469.1"/>
    <property type="molecule type" value="Genomic_DNA"/>
</dbReference>
<dbReference type="GO" id="GO:0005384">
    <property type="term" value="F:manganese ion transmembrane transporter activity"/>
    <property type="evidence" value="ECO:0007669"/>
    <property type="project" value="TreeGrafter"/>
</dbReference>
<feature type="transmembrane region" description="Helical" evidence="6">
    <location>
        <begin position="758"/>
        <end position="782"/>
    </location>
</feature>
<comment type="caution">
    <text evidence="7">The sequence shown here is derived from an EMBL/GenBank/DDBJ whole genome shotgun (WGS) entry which is preliminary data.</text>
</comment>
<feature type="transmembrane region" description="Helical" evidence="6">
    <location>
        <begin position="997"/>
        <end position="1018"/>
    </location>
</feature>
<feature type="transmembrane region" description="Helical" evidence="6">
    <location>
        <begin position="653"/>
        <end position="671"/>
    </location>
</feature>
<dbReference type="NCBIfam" id="TIGR01197">
    <property type="entry name" value="nramp"/>
    <property type="match status" value="2"/>
</dbReference>
<feature type="transmembrane region" description="Helical" evidence="6">
    <location>
        <begin position="481"/>
        <end position="503"/>
    </location>
</feature>
<evidence type="ECO:0000256" key="5">
    <source>
        <dbReference type="ARBA" id="ARBA00023136"/>
    </source>
</evidence>
<evidence type="ECO:0000256" key="2">
    <source>
        <dbReference type="ARBA" id="ARBA00022448"/>
    </source>
</evidence>
<feature type="transmembrane region" description="Helical" evidence="6">
    <location>
        <begin position="803"/>
        <end position="826"/>
    </location>
</feature>
<dbReference type="PANTHER" id="PTHR11706:SF33">
    <property type="entry name" value="NATURAL RESISTANCE-ASSOCIATED MACROPHAGE PROTEIN 2"/>
    <property type="match status" value="1"/>
</dbReference>
<feature type="transmembrane region" description="Helical" evidence="6">
    <location>
        <begin position="619"/>
        <end position="641"/>
    </location>
</feature>
<protein>
    <submittedName>
        <fullName evidence="7">Metal transporter nramp1</fullName>
    </submittedName>
</protein>
<feature type="transmembrane region" description="Helical" evidence="6">
    <location>
        <begin position="963"/>
        <end position="985"/>
    </location>
</feature>
<feature type="transmembrane region" description="Helical" evidence="6">
    <location>
        <begin position="257"/>
        <end position="280"/>
    </location>
</feature>
<feature type="transmembrane region" description="Helical" evidence="6">
    <location>
        <begin position="683"/>
        <end position="708"/>
    </location>
</feature>
<dbReference type="PANTHER" id="PTHR11706">
    <property type="entry name" value="SOLUTE CARRIER PROTEIN FAMILY 11 MEMBER"/>
    <property type="match status" value="1"/>
</dbReference>
<keyword evidence="5 6" id="KW-0472">Membrane</keyword>
<dbReference type="GO" id="GO:0034755">
    <property type="term" value="P:iron ion transmembrane transport"/>
    <property type="evidence" value="ECO:0007669"/>
    <property type="project" value="TreeGrafter"/>
</dbReference>
<feature type="transmembrane region" description="Helical" evidence="6">
    <location>
        <begin position="424"/>
        <end position="442"/>
    </location>
</feature>
<sequence>MTVNAEKFSVYGDVTKTYASAIDSLDERHASFSWRTLWAYAGPGWLMSIAYVDPGNLESDLQAGAYAEYQLTWVLLGATVMGFYLQVLAARLGVVTGKNLAELCTVVYPRWVSLTLWIMAEIAIVGSDIQVVLGSSIAFKILFGFPLWLGCLLTGLDTFGFLLLHRYGVRRLEAFFVLLISVMLVCFCANLAQGDVSSMDIASGFVPRVESYAVTQAVGIIGAVIMPHNIFLHSALVQSREINRQDVRKVREANKYFAIESGIALFVSFLINLAVLAVFAKGFFSSECTASYASNGLNTACVPASIAEGGSYGRCQLSSGGEGLCQTIGLSQAGEALSGMLGQYAGVIWAIGLLAAGQSSTMTGTYAGQFVMEGFLNLQIPQWKRVVLTRGVALLPAVGVAIVSQQTPTDSDRMDELLNVLQSIQLPFALVPVLILTSSPAIMGNFNNTKATVVTGWILGILVCGINVYLVFATFDVHSLGPVGLIVLATACCLYFSFVAYLMSVEPNYQDQSVPKISATQRVSRAVPWMPKTRASELDLLLGDEVEDVASYDAVDKALALSVGEIQAPDEEPTTRGFSWRTLWAYAGPGWLMSIAYVDPGNLESDLQAGAYAGYQLTWVLFGATAMGLFLQVLAARLGVVTGKNLAEMCTAVYPRWASLTLWIMTEIAIVGSDVQEVLGSSIAFQVLFGFPLWVGCLITGFDTFTFLLLHRYGIRKLEAFFVSLIVVMLVCFCANLVRGEVASEDVMSGFVPRVDRYAVTQAVGILGAVIMPHNIFLHSALVQTRQVNRHDGRKVREANKYFAIESGFALFVSFLINLAVLAVFAKGFFSPDCTASYDINGINTACVPGAIANGETFGHCQLVSGGEGMCQEIGLSQAGVALSGMLGKYADTIWAIGLLAAGQSSTMTGTYAGQFVMEGFLQLHLSPWKRVALTRCVSLVPAMTVAILSQQNPADSDHMDELLNVLQSIQLPFALLPVLIFTSSPEIMGDFANSKATVVTGWFLGGLVSVINLYLIFTNLENFALGFVGLVALGGTCCLYFGFLGYLTRADMTLSAQRARTASSSRRISQDTEC</sequence>
<accession>A0AAD9GQ02</accession>
<organism evidence="7 8">
    <name type="scientific">Phytophthora citrophthora</name>
    <dbReference type="NCBI Taxonomy" id="4793"/>
    <lineage>
        <taxon>Eukaryota</taxon>
        <taxon>Sar</taxon>
        <taxon>Stramenopiles</taxon>
        <taxon>Oomycota</taxon>
        <taxon>Peronosporomycetes</taxon>
        <taxon>Peronosporales</taxon>
        <taxon>Peronosporaceae</taxon>
        <taxon>Phytophthora</taxon>
    </lineage>
</organism>
<dbReference type="Pfam" id="PF01566">
    <property type="entry name" value="Nramp"/>
    <property type="match status" value="2"/>
</dbReference>
<keyword evidence="3 6" id="KW-0812">Transmembrane</keyword>
<feature type="transmembrane region" description="Helical" evidence="6">
    <location>
        <begin position="720"/>
        <end position="738"/>
    </location>
</feature>
<evidence type="ECO:0000256" key="3">
    <source>
        <dbReference type="ARBA" id="ARBA00022692"/>
    </source>
</evidence>
<feature type="transmembrane region" description="Helical" evidence="6">
    <location>
        <begin position="111"/>
        <end position="133"/>
    </location>
</feature>
<feature type="transmembrane region" description="Helical" evidence="6">
    <location>
        <begin position="933"/>
        <end position="951"/>
    </location>
</feature>
<keyword evidence="2" id="KW-0813">Transport</keyword>
<keyword evidence="4 6" id="KW-1133">Transmembrane helix</keyword>
<feature type="transmembrane region" description="Helical" evidence="6">
    <location>
        <begin position="212"/>
        <end position="236"/>
    </location>
</feature>